<dbReference type="AlphaFoldDB" id="M1DCS0"/>
<protein>
    <submittedName>
        <fullName evidence="2">Uncharacterized protein</fullName>
    </submittedName>
</protein>
<sequence length="69" mass="7696">MLVGKYGVPSPEGENQVGDRNEQSASRRTFPRCSAISPKVIELEFVESQCRKAMNQTKGRIAEWIGDPD</sequence>
<reference evidence="2" key="2">
    <citation type="submission" date="2015-06" db="UniProtKB">
        <authorList>
            <consortium name="EnsemblPlants"/>
        </authorList>
    </citation>
    <scope>IDENTIFICATION</scope>
    <source>
        <strain evidence="2">DM1-3 516 R44</strain>
    </source>
</reference>
<name>M1DCS0_SOLTU</name>
<dbReference type="Proteomes" id="UP000011115">
    <property type="component" value="Unassembled WGS sequence"/>
</dbReference>
<organism evidence="2 3">
    <name type="scientific">Solanum tuberosum</name>
    <name type="common">Potato</name>
    <dbReference type="NCBI Taxonomy" id="4113"/>
    <lineage>
        <taxon>Eukaryota</taxon>
        <taxon>Viridiplantae</taxon>
        <taxon>Streptophyta</taxon>
        <taxon>Embryophyta</taxon>
        <taxon>Tracheophyta</taxon>
        <taxon>Spermatophyta</taxon>
        <taxon>Magnoliopsida</taxon>
        <taxon>eudicotyledons</taxon>
        <taxon>Gunneridae</taxon>
        <taxon>Pentapetalae</taxon>
        <taxon>asterids</taxon>
        <taxon>lamiids</taxon>
        <taxon>Solanales</taxon>
        <taxon>Solanaceae</taxon>
        <taxon>Solanoideae</taxon>
        <taxon>Solaneae</taxon>
        <taxon>Solanum</taxon>
    </lineage>
</organism>
<feature type="region of interest" description="Disordered" evidence="1">
    <location>
        <begin position="1"/>
        <end position="30"/>
    </location>
</feature>
<evidence type="ECO:0000313" key="2">
    <source>
        <dbReference type="EnsemblPlants" id="PGSC0003DMT400086912"/>
    </source>
</evidence>
<dbReference type="PaxDb" id="4113-PGSC0003DMT400086912"/>
<proteinExistence type="predicted"/>
<evidence type="ECO:0000256" key="1">
    <source>
        <dbReference type="SAM" id="MobiDB-lite"/>
    </source>
</evidence>
<keyword evidence="3" id="KW-1185">Reference proteome</keyword>
<dbReference type="InParanoid" id="M1DCS0"/>
<dbReference type="Gramene" id="PGSC0003DMT400086912">
    <property type="protein sequence ID" value="PGSC0003DMT400086912"/>
    <property type="gene ID" value="PGSC0003DMG400036483"/>
</dbReference>
<evidence type="ECO:0000313" key="3">
    <source>
        <dbReference type="Proteomes" id="UP000011115"/>
    </source>
</evidence>
<dbReference type="EnsemblPlants" id="PGSC0003DMT400086912">
    <property type="protein sequence ID" value="PGSC0003DMT400086912"/>
    <property type="gene ID" value="PGSC0003DMG400036483"/>
</dbReference>
<reference evidence="3" key="1">
    <citation type="journal article" date="2011" name="Nature">
        <title>Genome sequence and analysis of the tuber crop potato.</title>
        <authorList>
            <consortium name="The Potato Genome Sequencing Consortium"/>
        </authorList>
    </citation>
    <scope>NUCLEOTIDE SEQUENCE [LARGE SCALE GENOMIC DNA]</scope>
    <source>
        <strain evidence="3">cv. DM1-3 516 R44</strain>
    </source>
</reference>
<dbReference type="HOGENOM" id="CLU_133510_2_0_1"/>
<accession>M1DCS0</accession>